<dbReference type="EMBL" id="CP033459">
    <property type="protein sequence ID" value="QFQ12703.1"/>
    <property type="molecule type" value="Genomic_DNA"/>
</dbReference>
<evidence type="ECO:0000313" key="2">
    <source>
        <dbReference type="EMBL" id="QFQ12703.1"/>
    </source>
</evidence>
<sequence>MKSEKTIDVAETKGNIKKKNRLVRAAQIVSQVFHPLYLPLVAFVALFIFTYLSRLPIQLQLYLIALIWVFTVLLPRFVIAAYRMLRKWDTRMLGERKNRFVPYIIVLMSYVALRIVFNIFGTPWYMNSVLSAAINLLLLTILMNIFIKASTHIIGWSGFAGGLTAFSLLNGINLTLWVCLVIIICGIVGTARNILRQHTLTEIGFSAFFGFCYGMVTVLYL</sequence>
<dbReference type="KEGG" id="alq:C7Y71_006535"/>
<feature type="transmembrane region" description="Helical" evidence="1">
    <location>
        <begin position="59"/>
        <end position="79"/>
    </location>
</feature>
<feature type="transmembrane region" description="Helical" evidence="1">
    <location>
        <begin position="28"/>
        <end position="53"/>
    </location>
</feature>
<proteinExistence type="predicted"/>
<dbReference type="RefSeq" id="WP_111898985.1">
    <property type="nucleotide sequence ID" value="NZ_CP033459.1"/>
</dbReference>
<feature type="transmembrane region" description="Helical" evidence="1">
    <location>
        <begin position="175"/>
        <end position="195"/>
    </location>
</feature>
<gene>
    <name evidence="2" type="ORF">C7Y71_006535</name>
</gene>
<dbReference type="AlphaFoldDB" id="A0A5P8E6Q8"/>
<dbReference type="OrthoDB" id="9786064at2"/>
<evidence type="ECO:0008006" key="4">
    <source>
        <dbReference type="Google" id="ProtNLM"/>
    </source>
</evidence>
<feature type="transmembrane region" description="Helical" evidence="1">
    <location>
        <begin position="202"/>
        <end position="220"/>
    </location>
</feature>
<accession>A0A5P8E6Q8</accession>
<dbReference type="Proteomes" id="UP000249375">
    <property type="component" value="Chromosome"/>
</dbReference>
<keyword evidence="1" id="KW-1133">Transmembrane helix</keyword>
<protein>
    <recommendedName>
        <fullName evidence="4">PAP2 family protein</fullName>
    </recommendedName>
</protein>
<name>A0A5P8E6Q8_9BACT</name>
<reference evidence="2 3" key="1">
    <citation type="submission" date="2018-11" db="EMBL/GenBank/DDBJ databases">
        <authorList>
            <person name="Na S.W."/>
            <person name="Baik M."/>
        </authorList>
    </citation>
    <scope>NUCLEOTIDE SEQUENCE [LARGE SCALE GENOMIC DNA]</scope>
    <source>
        <strain evidence="2 3">E39</strain>
    </source>
</reference>
<keyword evidence="1" id="KW-0812">Transmembrane</keyword>
<keyword evidence="3" id="KW-1185">Reference proteome</keyword>
<evidence type="ECO:0000256" key="1">
    <source>
        <dbReference type="SAM" id="Phobius"/>
    </source>
</evidence>
<feature type="transmembrane region" description="Helical" evidence="1">
    <location>
        <begin position="100"/>
        <end position="120"/>
    </location>
</feature>
<evidence type="ECO:0000313" key="3">
    <source>
        <dbReference type="Proteomes" id="UP000249375"/>
    </source>
</evidence>
<organism evidence="2 3">
    <name type="scientific">Pseudoprevotella muciniphila</name>
    <dbReference type="NCBI Taxonomy" id="2133944"/>
    <lineage>
        <taxon>Bacteria</taxon>
        <taxon>Pseudomonadati</taxon>
        <taxon>Bacteroidota</taxon>
        <taxon>Bacteroidia</taxon>
        <taxon>Bacteroidales</taxon>
        <taxon>Prevotellaceae</taxon>
        <taxon>Pseudoprevotella</taxon>
    </lineage>
</organism>
<keyword evidence="1" id="KW-0472">Membrane</keyword>